<dbReference type="GO" id="GO:0016788">
    <property type="term" value="F:hydrolase activity, acting on ester bonds"/>
    <property type="evidence" value="ECO:0007669"/>
    <property type="project" value="InterPro"/>
</dbReference>
<dbReference type="Pfam" id="PF07819">
    <property type="entry name" value="PGAP1"/>
    <property type="match status" value="1"/>
</dbReference>
<evidence type="ECO:0000313" key="2">
    <source>
        <dbReference type="EMBL" id="KAB2592632.1"/>
    </source>
</evidence>
<dbReference type="InterPro" id="IPR029058">
    <property type="entry name" value="AB_hydrolase_fold"/>
</dbReference>
<evidence type="ECO:0000313" key="3">
    <source>
        <dbReference type="Proteomes" id="UP000326907"/>
    </source>
</evidence>
<protein>
    <recommendedName>
        <fullName evidence="1">GPI inositol-deacylase PGAP1-like alpha/beta domain-containing protein</fullName>
    </recommendedName>
</protein>
<dbReference type="AlphaFoldDB" id="A0A5N5EV55"/>
<name>A0A5N5EV55_9ACTN</name>
<sequence>MTLVCRTADRRGSRGMREATSGIWYPGARQSRDVTPDAVIVVPGIMGSELIETETGKLLWGLKPAMLGRAFGHSGGLDALRATEAELDGSGRTRVLPSALLQIPAWVPLIHGIEPYHDLLTMVRDTVPTPAAVLPFPYDWRLPVEYNGQLLADAARRHLEGWTATVLATPALRALCEERMPQLVFVAHSMGGLVARAAIYQQPDLHGDTRAVVTLGTPFLGSAKAAMMLNGGRRTGGISGMVLDRLQRLTVTLPGIYDLLPDYRCVDEGLEVARLTPQTVARIGGDPYLAEASMRFQLKMRLDHMEAIPAHRAVVGVAQPTAQSVRIEAGVVQPQYTSFIAGEHGDLRRNEHGIPERLDRWGDGTVYRDAATHGAEKPVYLPVQHGSLAKDDVALRYVHGVLTEKSAYAGPPMGPGEVGLDLPGEGAIAGRAWQLRVTGRDRPVGVRCEVINTETGAVVATPRLSTKEDCLTASVTLTEPGLYRVRVQVAGTRSVTQLLLVFGAELEGRPNL</sequence>
<dbReference type="EMBL" id="VYUA01000007">
    <property type="protein sequence ID" value="KAB2592632.1"/>
    <property type="molecule type" value="Genomic_DNA"/>
</dbReference>
<comment type="caution">
    <text evidence="2">The sequence shown here is derived from an EMBL/GenBank/DDBJ whole genome shotgun (WGS) entry which is preliminary data.</text>
</comment>
<dbReference type="Proteomes" id="UP000326907">
    <property type="component" value="Unassembled WGS sequence"/>
</dbReference>
<proteinExistence type="predicted"/>
<organism evidence="2 3">
    <name type="scientific">Streptomyces arboris</name>
    <dbReference type="NCBI Taxonomy" id="2600619"/>
    <lineage>
        <taxon>Bacteria</taxon>
        <taxon>Bacillati</taxon>
        <taxon>Actinomycetota</taxon>
        <taxon>Actinomycetes</taxon>
        <taxon>Kitasatosporales</taxon>
        <taxon>Streptomycetaceae</taxon>
        <taxon>Streptomyces</taxon>
    </lineage>
</organism>
<feature type="domain" description="GPI inositol-deacylase PGAP1-like alpha/beta" evidence="1">
    <location>
        <begin position="179"/>
        <end position="221"/>
    </location>
</feature>
<dbReference type="Gene3D" id="3.40.50.1820">
    <property type="entry name" value="alpha/beta hydrolase"/>
    <property type="match status" value="1"/>
</dbReference>
<reference evidence="2 3" key="1">
    <citation type="submission" date="2019-09" db="EMBL/GenBank/DDBJ databases">
        <authorList>
            <person name="Liu P."/>
        </authorList>
    </citation>
    <scope>NUCLEOTIDE SEQUENCE [LARGE SCALE GENOMIC DNA]</scope>
    <source>
        <strain evidence="2 3">TRM68085</strain>
    </source>
</reference>
<gene>
    <name evidence="2" type="ORF">F5983_11200</name>
</gene>
<accession>A0A5N5EV55</accession>
<dbReference type="InterPro" id="IPR012908">
    <property type="entry name" value="PGAP1-ab_dom-like"/>
</dbReference>
<evidence type="ECO:0000259" key="1">
    <source>
        <dbReference type="Pfam" id="PF07819"/>
    </source>
</evidence>
<keyword evidence="3" id="KW-1185">Reference proteome</keyword>
<dbReference type="SUPFAM" id="SSF53474">
    <property type="entry name" value="alpha/beta-Hydrolases"/>
    <property type="match status" value="1"/>
</dbReference>